<accession>A0ABR2GQG7</accession>
<dbReference type="Proteomes" id="UP001470230">
    <property type="component" value="Unassembled WGS sequence"/>
</dbReference>
<evidence type="ECO:0008006" key="3">
    <source>
        <dbReference type="Google" id="ProtNLM"/>
    </source>
</evidence>
<evidence type="ECO:0000313" key="2">
    <source>
        <dbReference type="Proteomes" id="UP001470230"/>
    </source>
</evidence>
<name>A0ABR2GQG7_9EUKA</name>
<organism evidence="1 2">
    <name type="scientific">Tritrichomonas musculus</name>
    <dbReference type="NCBI Taxonomy" id="1915356"/>
    <lineage>
        <taxon>Eukaryota</taxon>
        <taxon>Metamonada</taxon>
        <taxon>Parabasalia</taxon>
        <taxon>Tritrichomonadida</taxon>
        <taxon>Tritrichomonadidae</taxon>
        <taxon>Tritrichomonas</taxon>
    </lineage>
</organism>
<sequence>MFPPASSVRCCMIPLNSWPSVCLISSTTAAYRSSFVFFDEPVPRPCRILSKIDFHVPLFMYSMSNASMNFLIPSSEILLKKTYSKSCNMS</sequence>
<comment type="caution">
    <text evidence="1">The sequence shown here is derived from an EMBL/GenBank/DDBJ whole genome shotgun (WGS) entry which is preliminary data.</text>
</comment>
<protein>
    <recommendedName>
        <fullName evidence="3">Secreted protein</fullName>
    </recommendedName>
</protein>
<dbReference type="EMBL" id="JAPFFF010000067">
    <property type="protein sequence ID" value="KAK8836189.1"/>
    <property type="molecule type" value="Genomic_DNA"/>
</dbReference>
<keyword evidence="2" id="KW-1185">Reference proteome</keyword>
<reference evidence="1 2" key="1">
    <citation type="submission" date="2024-04" db="EMBL/GenBank/DDBJ databases">
        <title>Tritrichomonas musculus Genome.</title>
        <authorList>
            <person name="Alves-Ferreira E."/>
            <person name="Grigg M."/>
            <person name="Lorenzi H."/>
            <person name="Galac M."/>
        </authorList>
    </citation>
    <scope>NUCLEOTIDE SEQUENCE [LARGE SCALE GENOMIC DNA]</scope>
    <source>
        <strain evidence="1 2">EAF2021</strain>
    </source>
</reference>
<gene>
    <name evidence="1" type="ORF">M9Y10_039821</name>
</gene>
<evidence type="ECO:0000313" key="1">
    <source>
        <dbReference type="EMBL" id="KAK8836189.1"/>
    </source>
</evidence>
<proteinExistence type="predicted"/>